<evidence type="ECO:0000256" key="1">
    <source>
        <dbReference type="ARBA" id="ARBA00011063"/>
    </source>
</evidence>
<dbReference type="OrthoDB" id="9784339at2"/>
<comment type="caution">
    <text evidence="6">The sequence shown here is derived from an EMBL/GenBank/DDBJ whole genome shotgun (WGS) entry which is preliminary data.</text>
</comment>
<dbReference type="SUPFAM" id="SSF52788">
    <property type="entry name" value="Phosphotyrosine protein phosphatases I"/>
    <property type="match status" value="1"/>
</dbReference>
<feature type="active site" description="Nucleophile" evidence="4">
    <location>
        <position position="7"/>
    </location>
</feature>
<protein>
    <submittedName>
        <fullName evidence="6">Low molecular weight protein tyrosine phosphatase</fullName>
    </submittedName>
</protein>
<keyword evidence="3" id="KW-0904">Protein phosphatase</keyword>
<evidence type="ECO:0000256" key="2">
    <source>
        <dbReference type="ARBA" id="ARBA00022801"/>
    </source>
</evidence>
<reference evidence="7" key="1">
    <citation type="submission" date="2018-02" db="EMBL/GenBank/DDBJ databases">
        <title>Genome sequence of Desulfocucumis palustris strain NAW-5.</title>
        <authorList>
            <person name="Watanabe M."/>
            <person name="Kojima H."/>
            <person name="Fukui M."/>
        </authorList>
    </citation>
    <scope>NUCLEOTIDE SEQUENCE [LARGE SCALE GENOMIC DNA]</scope>
    <source>
        <strain evidence="7">NAW-5</strain>
    </source>
</reference>
<evidence type="ECO:0000313" key="6">
    <source>
        <dbReference type="EMBL" id="GBF35650.1"/>
    </source>
</evidence>
<evidence type="ECO:0000256" key="3">
    <source>
        <dbReference type="ARBA" id="ARBA00022912"/>
    </source>
</evidence>
<dbReference type="InterPro" id="IPR023485">
    <property type="entry name" value="Ptyr_pPase"/>
</dbReference>
<dbReference type="PANTHER" id="PTHR11717">
    <property type="entry name" value="LOW MOLECULAR WEIGHT PROTEIN TYROSINE PHOSPHATASE"/>
    <property type="match status" value="1"/>
</dbReference>
<dbReference type="Proteomes" id="UP000239549">
    <property type="component" value="Unassembled WGS sequence"/>
</dbReference>
<dbReference type="PANTHER" id="PTHR11717:SF31">
    <property type="entry name" value="LOW MOLECULAR WEIGHT PROTEIN-TYROSINE-PHOSPHATASE ETP-RELATED"/>
    <property type="match status" value="1"/>
</dbReference>
<comment type="similarity">
    <text evidence="1">Belongs to the low molecular weight phosphotyrosine protein phosphatase family.</text>
</comment>
<dbReference type="AlphaFoldDB" id="A0A2L2XHL6"/>
<feature type="active site" description="Proton donor" evidence="4">
    <location>
        <position position="120"/>
    </location>
</feature>
<dbReference type="InterPro" id="IPR036196">
    <property type="entry name" value="Ptyr_pPase_sf"/>
</dbReference>
<organism evidence="6 7">
    <name type="scientific">Desulfocucumis palustris</name>
    <dbReference type="NCBI Taxonomy" id="1898651"/>
    <lineage>
        <taxon>Bacteria</taxon>
        <taxon>Bacillati</taxon>
        <taxon>Bacillota</taxon>
        <taxon>Clostridia</taxon>
        <taxon>Eubacteriales</taxon>
        <taxon>Desulfocucumaceae</taxon>
        <taxon>Desulfocucumis</taxon>
    </lineage>
</organism>
<dbReference type="SMART" id="SM00226">
    <property type="entry name" value="LMWPc"/>
    <property type="match status" value="1"/>
</dbReference>
<dbReference type="InterPro" id="IPR050438">
    <property type="entry name" value="LMW_PTPase"/>
</dbReference>
<dbReference type="Pfam" id="PF01451">
    <property type="entry name" value="LMWPc"/>
    <property type="match status" value="1"/>
</dbReference>
<name>A0A2L2XHL6_9FIRM</name>
<dbReference type="GO" id="GO:0004725">
    <property type="term" value="F:protein tyrosine phosphatase activity"/>
    <property type="evidence" value="ECO:0007669"/>
    <property type="project" value="InterPro"/>
</dbReference>
<keyword evidence="2" id="KW-0378">Hydrolase</keyword>
<dbReference type="RefSeq" id="WP_104373701.1">
    <property type="nucleotide sequence ID" value="NZ_BFAV01000179.1"/>
</dbReference>
<dbReference type="PRINTS" id="PR00719">
    <property type="entry name" value="LMWPTPASE"/>
</dbReference>
<dbReference type="EMBL" id="BFAV01000179">
    <property type="protein sequence ID" value="GBF35650.1"/>
    <property type="molecule type" value="Genomic_DNA"/>
</dbReference>
<evidence type="ECO:0000256" key="4">
    <source>
        <dbReference type="PIRSR" id="PIRSR617867-1"/>
    </source>
</evidence>
<proteinExistence type="inferred from homology"/>
<dbReference type="InterPro" id="IPR017867">
    <property type="entry name" value="Tyr_phospatase_low_mol_wt"/>
</dbReference>
<accession>A0A2L2XHL6</accession>
<feature type="domain" description="Phosphotyrosine protein phosphatase I" evidence="5">
    <location>
        <begin position="1"/>
        <end position="146"/>
    </location>
</feature>
<dbReference type="Gene3D" id="3.40.50.2300">
    <property type="match status" value="1"/>
</dbReference>
<evidence type="ECO:0000259" key="5">
    <source>
        <dbReference type="SMART" id="SM00226"/>
    </source>
</evidence>
<sequence>MKILFVCTGNTCRSSMAEALAKHELYRRGLSGRVEVLSAGTLTITGQPASNHAVAVMREMGIDLNGHRSTMLSRELIESAGLVLTMTARHRMEALSLCPEAESRIHTLAVYAGGGADVPDPFGGGLEIYHRCADYLKRMIALAVDRLLREELQDFRS</sequence>
<evidence type="ECO:0000313" key="7">
    <source>
        <dbReference type="Proteomes" id="UP000239549"/>
    </source>
</evidence>
<feature type="active site" description="Nucleophile" evidence="4">
    <location>
        <position position="13"/>
    </location>
</feature>
<gene>
    <name evidence="6" type="ORF">DCCM_4779</name>
</gene>
<dbReference type="CDD" id="cd16344">
    <property type="entry name" value="LMWPAP"/>
    <property type="match status" value="1"/>
</dbReference>
<keyword evidence="7" id="KW-1185">Reference proteome</keyword>